<dbReference type="OrthoDB" id="5591889at2"/>
<dbReference type="InterPro" id="IPR023373">
    <property type="entry name" value="YmcC_sf"/>
</dbReference>
<protein>
    <submittedName>
        <fullName evidence="1">Putative lipoprotein</fullName>
    </submittedName>
</protein>
<organism evidence="1 2">
    <name type="scientific">Vibrio sinaloensis DSM 21326</name>
    <dbReference type="NCBI Taxonomy" id="945550"/>
    <lineage>
        <taxon>Bacteria</taxon>
        <taxon>Pseudomonadati</taxon>
        <taxon>Pseudomonadota</taxon>
        <taxon>Gammaproteobacteria</taxon>
        <taxon>Vibrionales</taxon>
        <taxon>Vibrionaceae</taxon>
        <taxon>Vibrio</taxon>
        <taxon>Vibrio oreintalis group</taxon>
    </lineage>
</organism>
<evidence type="ECO:0000313" key="2">
    <source>
        <dbReference type="Proteomes" id="UP000006228"/>
    </source>
</evidence>
<dbReference type="AlphaFoldDB" id="E8M9Z6"/>
<dbReference type="SUPFAM" id="SSF159270">
    <property type="entry name" value="YmcC-like"/>
    <property type="match status" value="1"/>
</dbReference>
<reference evidence="1 2" key="1">
    <citation type="journal article" date="2012" name="Int. J. Syst. Evol. Microbiol.">
        <title>Vibrio caribbeanicus sp. nov., isolated from the marine sponge Scleritoderma cyanea.</title>
        <authorList>
            <person name="Hoffmann M."/>
            <person name="Monday S.R."/>
            <person name="Allard M.W."/>
            <person name="Strain E.A."/>
            <person name="Whittaker P."/>
            <person name="Naum M."/>
            <person name="McCarthy P.J."/>
            <person name="Lopez J.V."/>
            <person name="Fischer M."/>
            <person name="Brown E.W."/>
        </authorList>
    </citation>
    <scope>NUCLEOTIDE SEQUENCE [LARGE SCALE GENOMIC DNA]</scope>
    <source>
        <strain evidence="2">DSMZ 21326</strain>
    </source>
</reference>
<dbReference type="PROSITE" id="PS51257">
    <property type="entry name" value="PROKAR_LIPOPROTEIN"/>
    <property type="match status" value="1"/>
</dbReference>
<dbReference type="InterPro" id="IPR021308">
    <property type="entry name" value="GfcB"/>
</dbReference>
<dbReference type="GeneID" id="95570398"/>
<dbReference type="Proteomes" id="UP000006228">
    <property type="component" value="Unassembled WGS sequence"/>
</dbReference>
<sequence>MTHLIRSLVILAVCLIAGCSQRFQDVNSTIDEALFGVDDIVLSVEKVEQLPYASMYVRINDGPQIFMVLAFVDTNPVTGNKQFKWLSSDSAMITTENGRVVKTTHLPDANLAGLSASNAHTSPTTETTSWQSEYDWQPDYHYGERAIVESFPTGFETVQSLLWKKETRQVQEVITFTESQQSMTSKYWIDTQGDVVKSQQWLVPQRLKVDIEILKPYAE</sequence>
<dbReference type="EMBL" id="AEVT01000090">
    <property type="protein sequence ID" value="EGA69189.1"/>
    <property type="molecule type" value="Genomic_DNA"/>
</dbReference>
<dbReference type="Pfam" id="PF11102">
    <property type="entry name" value="YjbF"/>
    <property type="match status" value="1"/>
</dbReference>
<dbReference type="Gene3D" id="2.40.360.10">
    <property type="entry name" value="YmcC-like"/>
    <property type="match status" value="1"/>
</dbReference>
<keyword evidence="1" id="KW-0449">Lipoprotein</keyword>
<dbReference type="eggNOG" id="ENOG502ZAMG">
    <property type="taxonomic scope" value="Bacteria"/>
</dbReference>
<comment type="caution">
    <text evidence="1">The sequence shown here is derived from an EMBL/GenBank/DDBJ whole genome shotgun (WGS) entry which is preliminary data.</text>
</comment>
<gene>
    <name evidence="1" type="ORF">VISI1226_14856</name>
</gene>
<evidence type="ECO:0000313" key="1">
    <source>
        <dbReference type="EMBL" id="EGA69189.1"/>
    </source>
</evidence>
<name>E8M9Z6_PHOS4</name>
<proteinExistence type="predicted"/>
<dbReference type="RefSeq" id="WP_008079060.1">
    <property type="nucleotide sequence ID" value="NZ_AEVT01000090.1"/>
</dbReference>
<accession>E8M9Z6</accession>